<dbReference type="OrthoDB" id="75807at2759"/>
<feature type="region of interest" description="Disordered" evidence="1">
    <location>
        <begin position="54"/>
        <end position="104"/>
    </location>
</feature>
<dbReference type="AlphaFoldDB" id="A0A9Q1K222"/>
<reference evidence="2" key="1">
    <citation type="submission" date="2022-04" db="EMBL/GenBank/DDBJ databases">
        <title>Carnegiea gigantea Genome sequencing and assembly v2.</title>
        <authorList>
            <person name="Copetti D."/>
            <person name="Sanderson M.J."/>
            <person name="Burquez A."/>
            <person name="Wojciechowski M.F."/>
        </authorList>
    </citation>
    <scope>NUCLEOTIDE SEQUENCE</scope>
    <source>
        <strain evidence="2">SGP5-SGP5p</strain>
        <tissue evidence="2">Aerial part</tissue>
    </source>
</reference>
<keyword evidence="3" id="KW-1185">Reference proteome</keyword>
<proteinExistence type="predicted"/>
<evidence type="ECO:0000256" key="1">
    <source>
        <dbReference type="SAM" id="MobiDB-lite"/>
    </source>
</evidence>
<organism evidence="2 3">
    <name type="scientific">Carnegiea gigantea</name>
    <dbReference type="NCBI Taxonomy" id="171969"/>
    <lineage>
        <taxon>Eukaryota</taxon>
        <taxon>Viridiplantae</taxon>
        <taxon>Streptophyta</taxon>
        <taxon>Embryophyta</taxon>
        <taxon>Tracheophyta</taxon>
        <taxon>Spermatophyta</taxon>
        <taxon>Magnoliopsida</taxon>
        <taxon>eudicotyledons</taxon>
        <taxon>Gunneridae</taxon>
        <taxon>Pentapetalae</taxon>
        <taxon>Caryophyllales</taxon>
        <taxon>Cactineae</taxon>
        <taxon>Cactaceae</taxon>
        <taxon>Cactoideae</taxon>
        <taxon>Echinocereeae</taxon>
        <taxon>Carnegiea</taxon>
    </lineage>
</organism>
<accession>A0A9Q1K222</accession>
<feature type="compositionally biased region" description="Basic and acidic residues" evidence="1">
    <location>
        <begin position="85"/>
        <end position="104"/>
    </location>
</feature>
<evidence type="ECO:0000313" key="3">
    <source>
        <dbReference type="Proteomes" id="UP001153076"/>
    </source>
</evidence>
<name>A0A9Q1K222_9CARY</name>
<comment type="caution">
    <text evidence="2">The sequence shown here is derived from an EMBL/GenBank/DDBJ whole genome shotgun (WGS) entry which is preliminary data.</text>
</comment>
<dbReference type="EMBL" id="JAKOGI010000428">
    <property type="protein sequence ID" value="KAJ8435232.1"/>
    <property type="molecule type" value="Genomic_DNA"/>
</dbReference>
<gene>
    <name evidence="2" type="ORF">Cgig2_028418</name>
</gene>
<dbReference type="Proteomes" id="UP001153076">
    <property type="component" value="Unassembled WGS sequence"/>
</dbReference>
<protein>
    <submittedName>
        <fullName evidence="2">Uncharacterized protein</fullName>
    </submittedName>
</protein>
<evidence type="ECO:0000313" key="2">
    <source>
        <dbReference type="EMBL" id="KAJ8435232.1"/>
    </source>
</evidence>
<sequence length="163" mass="17935">MNTVSCIFDMPKGVKKCPRNVSVLGSEEKRAVGKKNLPGQPLGMMIKVKPPAKKAKVDPSLGQPSAAVGKPSAEVQKCSSPEKTCNYREKPKEPLRNSDNYREDIPNVTTTGLVLYSDESDDDYHIVQVRRSFAVFVPAWTGELEKLALLEGPKESHVTPRKA</sequence>